<protein>
    <submittedName>
        <fullName evidence="2">Uncharacterized protein</fullName>
    </submittedName>
</protein>
<organism evidence="2 3">
    <name type="scientific">Mauremys mutica</name>
    <name type="common">yellowpond turtle</name>
    <dbReference type="NCBI Taxonomy" id="74926"/>
    <lineage>
        <taxon>Eukaryota</taxon>
        <taxon>Metazoa</taxon>
        <taxon>Chordata</taxon>
        <taxon>Craniata</taxon>
        <taxon>Vertebrata</taxon>
        <taxon>Euteleostomi</taxon>
        <taxon>Archelosauria</taxon>
        <taxon>Testudinata</taxon>
        <taxon>Testudines</taxon>
        <taxon>Cryptodira</taxon>
        <taxon>Durocryptodira</taxon>
        <taxon>Testudinoidea</taxon>
        <taxon>Geoemydidae</taxon>
        <taxon>Geoemydinae</taxon>
        <taxon>Mauremys</taxon>
    </lineage>
</organism>
<dbReference type="Proteomes" id="UP000827986">
    <property type="component" value="Unassembled WGS sequence"/>
</dbReference>
<sequence>MGLGWLRQAWGGTSSQPAWDPGAIQAVALCVSGAREQLGPAPNPALGLAHGGGRVHAFGHPPSSREPSAHLGQARPRPHPARAPLKAKPHGQGRGRRCRGAAHATLEASLVGLTHVPGDRGHGQWSRPHSCHQGSGWGTCQRRGPCGALWAPFPACTSSRMDPVPCPVCP</sequence>
<name>A0A9D3WSU5_9SAUR</name>
<evidence type="ECO:0000256" key="1">
    <source>
        <dbReference type="SAM" id="MobiDB-lite"/>
    </source>
</evidence>
<comment type="caution">
    <text evidence="2">The sequence shown here is derived from an EMBL/GenBank/DDBJ whole genome shotgun (WGS) entry which is preliminary data.</text>
</comment>
<reference evidence="2" key="1">
    <citation type="submission" date="2021-09" db="EMBL/GenBank/DDBJ databases">
        <title>The genome of Mauremys mutica provides insights into the evolution of semi-aquatic lifestyle.</title>
        <authorList>
            <person name="Gong S."/>
            <person name="Gao Y."/>
        </authorList>
    </citation>
    <scope>NUCLEOTIDE SEQUENCE</scope>
    <source>
        <strain evidence="2">MM-2020</strain>
        <tissue evidence="2">Muscle</tissue>
    </source>
</reference>
<gene>
    <name evidence="2" type="ORF">KIL84_015875</name>
</gene>
<evidence type="ECO:0000313" key="3">
    <source>
        <dbReference type="Proteomes" id="UP000827986"/>
    </source>
</evidence>
<proteinExistence type="predicted"/>
<evidence type="ECO:0000313" key="2">
    <source>
        <dbReference type="EMBL" id="KAH1166703.1"/>
    </source>
</evidence>
<accession>A0A9D3WSU5</accession>
<keyword evidence="3" id="KW-1185">Reference proteome</keyword>
<dbReference type="EMBL" id="JAHDVG010000487">
    <property type="protein sequence ID" value="KAH1166703.1"/>
    <property type="molecule type" value="Genomic_DNA"/>
</dbReference>
<feature type="compositionally biased region" description="Basic residues" evidence="1">
    <location>
        <begin position="76"/>
        <end position="97"/>
    </location>
</feature>
<feature type="region of interest" description="Disordered" evidence="1">
    <location>
        <begin position="42"/>
        <end position="97"/>
    </location>
</feature>
<dbReference type="AlphaFoldDB" id="A0A9D3WSU5"/>